<name>A0AAE6TQ11_STRPT</name>
<sequence>MVDNPALTRHAATRPATLPDRQGRVDRAAIARARGLLRQQFAENITADELSRVAGCSHFTLHRGFRAAYGFAPSDYQRDLRLRRARVLLAEGTTPSRRPPRPASPTRPISPDGSPAPTVSPRLPIARRFTEKAGGRRAQLRASCHNGAAVTHHGPAAVMKPIRPQRAPGWWGGERKAAGHVQPYLKDHDLQLP</sequence>
<dbReference type="EMBL" id="CP023691">
    <property type="protein sequence ID" value="QEV55517.1"/>
    <property type="molecule type" value="Genomic_DNA"/>
</dbReference>
<protein>
    <submittedName>
        <fullName evidence="6">Helix-turn-helix domain-containing protein</fullName>
    </submittedName>
</protein>
<accession>A0AAE6TQ11</accession>
<dbReference type="Gene3D" id="1.10.10.60">
    <property type="entry name" value="Homeodomain-like"/>
    <property type="match status" value="1"/>
</dbReference>
<evidence type="ECO:0000256" key="1">
    <source>
        <dbReference type="ARBA" id="ARBA00023015"/>
    </source>
</evidence>
<keyword evidence="1" id="KW-0805">Transcription regulation</keyword>
<dbReference type="PROSITE" id="PS01124">
    <property type="entry name" value="HTH_ARAC_FAMILY_2"/>
    <property type="match status" value="1"/>
</dbReference>
<evidence type="ECO:0000256" key="4">
    <source>
        <dbReference type="SAM" id="MobiDB-lite"/>
    </source>
</evidence>
<feature type="region of interest" description="Disordered" evidence="4">
    <location>
        <begin position="89"/>
        <end position="123"/>
    </location>
</feature>
<dbReference type="InterPro" id="IPR050204">
    <property type="entry name" value="AraC_XylS_family_regulators"/>
</dbReference>
<evidence type="ECO:0000256" key="2">
    <source>
        <dbReference type="ARBA" id="ARBA00023125"/>
    </source>
</evidence>
<reference evidence="6 7" key="1">
    <citation type="submission" date="2017-09" db="EMBL/GenBank/DDBJ databases">
        <authorList>
            <person name="Lee N."/>
            <person name="Cho B.-K."/>
        </authorList>
    </citation>
    <scope>NUCLEOTIDE SEQUENCE [LARGE SCALE GENOMIC DNA]</scope>
    <source>
        <strain evidence="6 7">ATCC 23948</strain>
    </source>
</reference>
<evidence type="ECO:0000313" key="7">
    <source>
        <dbReference type="Proteomes" id="UP000325458"/>
    </source>
</evidence>
<dbReference type="GO" id="GO:0043565">
    <property type="term" value="F:sequence-specific DNA binding"/>
    <property type="evidence" value="ECO:0007669"/>
    <property type="project" value="InterPro"/>
</dbReference>
<dbReference type="KEGG" id="spla:CP981_31340"/>
<dbReference type="InterPro" id="IPR009057">
    <property type="entry name" value="Homeodomain-like_sf"/>
</dbReference>
<organism evidence="6 7">
    <name type="scientific">Streptomyces platensis</name>
    <dbReference type="NCBI Taxonomy" id="58346"/>
    <lineage>
        <taxon>Bacteria</taxon>
        <taxon>Bacillati</taxon>
        <taxon>Actinomycetota</taxon>
        <taxon>Actinomycetes</taxon>
        <taxon>Kitasatosporales</taxon>
        <taxon>Streptomycetaceae</taxon>
        <taxon>Streptomyces</taxon>
    </lineage>
</organism>
<dbReference type="SUPFAM" id="SSF46689">
    <property type="entry name" value="Homeodomain-like"/>
    <property type="match status" value="1"/>
</dbReference>
<feature type="domain" description="HTH araC/xylS-type" evidence="5">
    <location>
        <begin position="31"/>
        <end position="89"/>
    </location>
</feature>
<evidence type="ECO:0000313" key="6">
    <source>
        <dbReference type="EMBL" id="QEV55517.1"/>
    </source>
</evidence>
<dbReference type="Proteomes" id="UP000325458">
    <property type="component" value="Chromosome"/>
</dbReference>
<gene>
    <name evidence="6" type="ORF">CP981_31340</name>
</gene>
<evidence type="ECO:0000256" key="3">
    <source>
        <dbReference type="ARBA" id="ARBA00023163"/>
    </source>
</evidence>
<evidence type="ECO:0000259" key="5">
    <source>
        <dbReference type="PROSITE" id="PS01124"/>
    </source>
</evidence>
<keyword evidence="2" id="KW-0238">DNA-binding</keyword>
<dbReference type="PANTHER" id="PTHR46796">
    <property type="entry name" value="HTH-TYPE TRANSCRIPTIONAL ACTIVATOR RHAS-RELATED"/>
    <property type="match status" value="1"/>
</dbReference>
<dbReference type="PANTHER" id="PTHR46796:SF2">
    <property type="entry name" value="TRANSCRIPTIONAL REGULATORY PROTEIN"/>
    <property type="match status" value="1"/>
</dbReference>
<dbReference type="AlphaFoldDB" id="A0AAE6TQ11"/>
<dbReference type="GO" id="GO:0003700">
    <property type="term" value="F:DNA-binding transcription factor activity"/>
    <property type="evidence" value="ECO:0007669"/>
    <property type="project" value="InterPro"/>
</dbReference>
<keyword evidence="3" id="KW-0804">Transcription</keyword>
<dbReference type="InterPro" id="IPR018060">
    <property type="entry name" value="HTH_AraC"/>
</dbReference>
<proteinExistence type="predicted"/>